<feature type="domain" description="Fe/B12 periplasmic-binding" evidence="7">
    <location>
        <begin position="39"/>
        <end position="303"/>
    </location>
</feature>
<evidence type="ECO:0000313" key="9">
    <source>
        <dbReference type="Proteomes" id="UP000030451"/>
    </source>
</evidence>
<comment type="subcellular location">
    <subcellularLocation>
        <location evidence="1">Cell envelope</location>
    </subcellularLocation>
</comment>
<evidence type="ECO:0000256" key="5">
    <source>
        <dbReference type="ARBA" id="ARBA00022729"/>
    </source>
</evidence>
<keyword evidence="5 6" id="KW-0732">Signal</keyword>
<dbReference type="SUPFAM" id="SSF53807">
    <property type="entry name" value="Helical backbone' metal receptor"/>
    <property type="match status" value="1"/>
</dbReference>
<accession>A0A0A5HVQ0</accession>
<dbReference type="STRING" id="379097.SE23_03470"/>
<name>A0A0A5HVQ0_PHOS4</name>
<keyword evidence="4" id="KW-0408">Iron</keyword>
<dbReference type="PANTHER" id="PTHR30532:SF28">
    <property type="entry name" value="PETROBACTIN-BINDING PROTEIN YCLQ"/>
    <property type="match status" value="1"/>
</dbReference>
<dbReference type="Gene3D" id="3.40.50.1980">
    <property type="entry name" value="Nitrogenase molybdenum iron protein domain"/>
    <property type="match status" value="2"/>
</dbReference>
<evidence type="ECO:0000259" key="7">
    <source>
        <dbReference type="PROSITE" id="PS50983"/>
    </source>
</evidence>
<organism evidence="8 9">
    <name type="scientific">Photobacterium sp. (strain ATCC 43367)</name>
    <dbReference type="NCBI Taxonomy" id="379097"/>
    <lineage>
        <taxon>Bacteria</taxon>
        <taxon>Pseudomonadati</taxon>
        <taxon>Pseudomonadota</taxon>
        <taxon>Gammaproteobacteria</taxon>
        <taxon>Vibrionales</taxon>
        <taxon>Vibrionaceae</taxon>
        <taxon>Vibrio</taxon>
        <taxon>Vibrio oreintalis group</taxon>
    </lineage>
</organism>
<evidence type="ECO:0000256" key="6">
    <source>
        <dbReference type="SAM" id="SignalP"/>
    </source>
</evidence>
<dbReference type="RefSeq" id="WP_038137209.1">
    <property type="nucleotide sequence ID" value="NZ_JAVHXF010000511.1"/>
</dbReference>
<dbReference type="CDD" id="cd01140">
    <property type="entry name" value="FatB"/>
    <property type="match status" value="1"/>
</dbReference>
<sequence>MKRKVVALALAMTALNANAKIIEIEHAQGKTALESKPERVVVIGLGPLDTVKALGIEPVAVSTVSMFPDYLSQYRSGEFVSAGSLFEPDFETIYSQKPDLIIVGPRGAEKYKELSEIAPTIVYALDKSKGYWEATQEEWRKLGEVFEKQDFVEEKIAQVDKDFKQVQSYNQTNNVDALTVMSAGGNITTFGAKSRFGSIYKDFGFSETVKGIKESRHGDLISYEFIREHNPSTLLIVDKDILINKGKGSTVQRDFENDLVKATSAYQNKKMAYLDINAWYLSIAGMRATEQMLSDVKSATGLN</sequence>
<dbReference type="OrthoDB" id="63946at2"/>
<keyword evidence="4" id="KW-0406">Ion transport</keyword>
<dbReference type="GO" id="GO:0030288">
    <property type="term" value="C:outer membrane-bounded periplasmic space"/>
    <property type="evidence" value="ECO:0007669"/>
    <property type="project" value="TreeGrafter"/>
</dbReference>
<dbReference type="Pfam" id="PF01497">
    <property type="entry name" value="Peripla_BP_2"/>
    <property type="match status" value="1"/>
</dbReference>
<dbReference type="InterPro" id="IPR051313">
    <property type="entry name" value="Bact_iron-sidero_bind"/>
</dbReference>
<evidence type="ECO:0000256" key="4">
    <source>
        <dbReference type="ARBA" id="ARBA00022496"/>
    </source>
</evidence>
<dbReference type="InterPro" id="IPR033870">
    <property type="entry name" value="FatB"/>
</dbReference>
<evidence type="ECO:0000256" key="1">
    <source>
        <dbReference type="ARBA" id="ARBA00004196"/>
    </source>
</evidence>
<proteinExistence type="inferred from homology"/>
<keyword evidence="4" id="KW-0410">Iron transport</keyword>
<dbReference type="GO" id="GO:1901678">
    <property type="term" value="P:iron coordination entity transport"/>
    <property type="evidence" value="ECO:0007669"/>
    <property type="project" value="UniProtKB-ARBA"/>
</dbReference>
<comment type="caution">
    <text evidence="8">The sequence shown here is derived from an EMBL/GenBank/DDBJ whole genome shotgun (WGS) entry which is preliminary data.</text>
</comment>
<reference evidence="8 9" key="1">
    <citation type="submission" date="2014-10" db="EMBL/GenBank/DDBJ databases">
        <title>Genome sequencing of Vibrio sinaloensis T08.</title>
        <authorList>
            <person name="Chan K.-G."/>
            <person name="Mohamad N.I."/>
        </authorList>
    </citation>
    <scope>NUCLEOTIDE SEQUENCE [LARGE SCALE GENOMIC DNA]</scope>
    <source>
        <strain evidence="8 9">T08</strain>
    </source>
</reference>
<dbReference type="PANTHER" id="PTHR30532">
    <property type="entry name" value="IRON III DICITRATE-BINDING PERIPLASMIC PROTEIN"/>
    <property type="match status" value="1"/>
</dbReference>
<dbReference type="PROSITE" id="PS50983">
    <property type="entry name" value="FE_B12_PBP"/>
    <property type="match status" value="1"/>
</dbReference>
<comment type="similarity">
    <text evidence="2">Belongs to the bacterial solute-binding protein 8 family.</text>
</comment>
<dbReference type="AlphaFoldDB" id="A0A0A5HVQ0"/>
<dbReference type="EMBL" id="JRWP01000043">
    <property type="protein sequence ID" value="KGY07576.1"/>
    <property type="molecule type" value="Genomic_DNA"/>
</dbReference>
<evidence type="ECO:0000256" key="2">
    <source>
        <dbReference type="ARBA" id="ARBA00008814"/>
    </source>
</evidence>
<protein>
    <submittedName>
        <fullName evidence="8">Enterochelin ABC transporter substrate-binding protein</fullName>
    </submittedName>
</protein>
<feature type="chain" id="PRO_5002023362" evidence="6">
    <location>
        <begin position="20"/>
        <end position="303"/>
    </location>
</feature>
<dbReference type="Proteomes" id="UP000030451">
    <property type="component" value="Unassembled WGS sequence"/>
</dbReference>
<keyword evidence="3" id="KW-0813">Transport</keyword>
<feature type="signal peptide" evidence="6">
    <location>
        <begin position="1"/>
        <end position="19"/>
    </location>
</feature>
<evidence type="ECO:0000313" key="8">
    <source>
        <dbReference type="EMBL" id="KGY07576.1"/>
    </source>
</evidence>
<dbReference type="InterPro" id="IPR002491">
    <property type="entry name" value="ABC_transptr_periplasmic_BD"/>
</dbReference>
<gene>
    <name evidence="8" type="ORF">NM06_16585</name>
</gene>
<evidence type="ECO:0000256" key="3">
    <source>
        <dbReference type="ARBA" id="ARBA00022448"/>
    </source>
</evidence>